<name>A0ABW8M108_9ACTN</name>
<keyword evidence="1" id="KW-1133">Transmembrane helix</keyword>
<comment type="caution">
    <text evidence="2">The sequence shown here is derived from an EMBL/GenBank/DDBJ whole genome shotgun (WGS) entry which is preliminary data.</text>
</comment>
<reference evidence="2 3" key="1">
    <citation type="submission" date="2024-11" db="EMBL/GenBank/DDBJ databases">
        <title>The Natural Products Discovery Center: Release of the First 8490 Sequenced Strains for Exploring Actinobacteria Biosynthetic Diversity.</title>
        <authorList>
            <person name="Kalkreuter E."/>
            <person name="Kautsar S.A."/>
            <person name="Yang D."/>
            <person name="Bader C.D."/>
            <person name="Teijaro C.N."/>
            <person name="Fluegel L."/>
            <person name="Davis C.M."/>
            <person name="Simpson J.R."/>
            <person name="Lauterbach L."/>
            <person name="Steele A.D."/>
            <person name="Gui C."/>
            <person name="Meng S."/>
            <person name="Li G."/>
            <person name="Viehrig K."/>
            <person name="Ye F."/>
            <person name="Su P."/>
            <person name="Kiefer A.F."/>
            <person name="Nichols A."/>
            <person name="Cepeda A.J."/>
            <person name="Yan W."/>
            <person name="Fan B."/>
            <person name="Jiang Y."/>
            <person name="Adhikari A."/>
            <person name="Zheng C.-J."/>
            <person name="Schuster L."/>
            <person name="Cowan T.M."/>
            <person name="Smanski M.J."/>
            <person name="Chevrette M.G."/>
            <person name="De Carvalho L.P.S."/>
            <person name="Shen B."/>
        </authorList>
    </citation>
    <scope>NUCLEOTIDE SEQUENCE [LARGE SCALE GENOMIC DNA]</scope>
    <source>
        <strain evidence="2 3">NPDC020863</strain>
    </source>
</reference>
<proteinExistence type="predicted"/>
<evidence type="ECO:0000313" key="3">
    <source>
        <dbReference type="Proteomes" id="UP001620295"/>
    </source>
</evidence>
<organism evidence="2 3">
    <name type="scientific">Streptomyces milbemycinicus</name>
    <dbReference type="NCBI Taxonomy" id="476552"/>
    <lineage>
        <taxon>Bacteria</taxon>
        <taxon>Bacillati</taxon>
        <taxon>Actinomycetota</taxon>
        <taxon>Actinomycetes</taxon>
        <taxon>Kitasatosporales</taxon>
        <taxon>Streptomycetaceae</taxon>
        <taxon>Streptomyces</taxon>
    </lineage>
</organism>
<dbReference type="RefSeq" id="WP_404748086.1">
    <property type="nucleotide sequence ID" value="NZ_JBJDQH010000014.1"/>
</dbReference>
<accession>A0ABW8M108</accession>
<protein>
    <recommendedName>
        <fullName evidence="4">PH domain-containing protein</fullName>
    </recommendedName>
</protein>
<evidence type="ECO:0000256" key="1">
    <source>
        <dbReference type="SAM" id="Phobius"/>
    </source>
</evidence>
<keyword evidence="1" id="KW-0812">Transmembrane</keyword>
<evidence type="ECO:0008006" key="4">
    <source>
        <dbReference type="Google" id="ProtNLM"/>
    </source>
</evidence>
<gene>
    <name evidence="2" type="ORF">ACI2L5_37555</name>
</gene>
<keyword evidence="3" id="KW-1185">Reference proteome</keyword>
<dbReference type="Proteomes" id="UP001620295">
    <property type="component" value="Unassembled WGS sequence"/>
</dbReference>
<feature type="transmembrane region" description="Helical" evidence="1">
    <location>
        <begin position="36"/>
        <end position="57"/>
    </location>
</feature>
<sequence length="176" mass="18830">MVYEVRYGWNRKNVFIIIFLAIGAVSAVTLPDKPLYARILVLPFCIAGGLFTAYSAINGKVALRVDETGVLLGGNPALRRSGAIHVPWQDITAVVLWRQHSAASILFIGLARREGAPAVPGGIRGPVGRLAMRALASHFPAGVDISRPESGWRLERERLGAAVARFAPGVPVVDIG</sequence>
<keyword evidence="1" id="KW-0472">Membrane</keyword>
<feature type="transmembrane region" description="Helical" evidence="1">
    <location>
        <begin position="12"/>
        <end position="30"/>
    </location>
</feature>
<dbReference type="EMBL" id="JBJDQH010000014">
    <property type="protein sequence ID" value="MFK4270595.1"/>
    <property type="molecule type" value="Genomic_DNA"/>
</dbReference>
<evidence type="ECO:0000313" key="2">
    <source>
        <dbReference type="EMBL" id="MFK4270595.1"/>
    </source>
</evidence>